<protein>
    <submittedName>
        <fullName evidence="1">3430_t:CDS:1</fullName>
    </submittedName>
</protein>
<proteinExistence type="predicted"/>
<name>A0ACA9R338_9GLOM</name>
<dbReference type="EMBL" id="CAJVPT010067344">
    <property type="protein sequence ID" value="CAG8774827.1"/>
    <property type="molecule type" value="Genomic_DNA"/>
</dbReference>
<feature type="non-terminal residue" evidence="1">
    <location>
        <position position="1"/>
    </location>
</feature>
<keyword evidence="2" id="KW-1185">Reference proteome</keyword>
<organism evidence="1 2">
    <name type="scientific">Acaulospora colombiana</name>
    <dbReference type="NCBI Taxonomy" id="27376"/>
    <lineage>
        <taxon>Eukaryota</taxon>
        <taxon>Fungi</taxon>
        <taxon>Fungi incertae sedis</taxon>
        <taxon>Mucoromycota</taxon>
        <taxon>Glomeromycotina</taxon>
        <taxon>Glomeromycetes</taxon>
        <taxon>Diversisporales</taxon>
        <taxon>Acaulosporaceae</taxon>
        <taxon>Acaulospora</taxon>
    </lineage>
</organism>
<dbReference type="Proteomes" id="UP000789525">
    <property type="component" value="Unassembled WGS sequence"/>
</dbReference>
<comment type="caution">
    <text evidence="1">The sequence shown here is derived from an EMBL/GenBank/DDBJ whole genome shotgun (WGS) entry which is preliminary data.</text>
</comment>
<sequence>YTSFGDMHSQSTNVSSRTPPAETSPSDTKLGYPTPRRFVPQSSETTETPKKSWREYLGLSPPQDLIETSPGSTKISQEQLRKRLESGESIESIDAQAGL</sequence>
<accession>A0ACA9R338</accession>
<evidence type="ECO:0000313" key="2">
    <source>
        <dbReference type="Proteomes" id="UP000789525"/>
    </source>
</evidence>
<evidence type="ECO:0000313" key="1">
    <source>
        <dbReference type="EMBL" id="CAG8774827.1"/>
    </source>
</evidence>
<reference evidence="1" key="1">
    <citation type="submission" date="2021-06" db="EMBL/GenBank/DDBJ databases">
        <authorList>
            <person name="Kallberg Y."/>
            <person name="Tangrot J."/>
            <person name="Rosling A."/>
        </authorList>
    </citation>
    <scope>NUCLEOTIDE SEQUENCE</scope>
    <source>
        <strain evidence="1">CL356</strain>
    </source>
</reference>
<gene>
    <name evidence="1" type="ORF">ACOLOM_LOCUS14026</name>
</gene>
<feature type="non-terminal residue" evidence="1">
    <location>
        <position position="99"/>
    </location>
</feature>